<evidence type="ECO:0000313" key="3">
    <source>
        <dbReference type="Proteomes" id="UP000076574"/>
    </source>
</evidence>
<keyword evidence="2" id="KW-0378">Hydrolase</keyword>
<dbReference type="InterPro" id="IPR029058">
    <property type="entry name" value="AB_hydrolase_fold"/>
</dbReference>
<dbReference type="InterPro" id="IPR050228">
    <property type="entry name" value="Carboxylesterase_BioH"/>
</dbReference>
<dbReference type="Pfam" id="PF12697">
    <property type="entry name" value="Abhydrolase_6"/>
    <property type="match status" value="1"/>
</dbReference>
<name>A0A163ZLT2_9BRAD</name>
<dbReference type="SUPFAM" id="SSF53474">
    <property type="entry name" value="alpha/beta-Hydrolases"/>
    <property type="match status" value="1"/>
</dbReference>
<dbReference type="GO" id="GO:0016787">
    <property type="term" value="F:hydrolase activity"/>
    <property type="evidence" value="ECO:0007669"/>
    <property type="project" value="UniProtKB-KW"/>
</dbReference>
<accession>A0A163ZLT2</accession>
<proteinExistence type="predicted"/>
<sequence>MPNSAALTTKDGRFGFEAKGDSAATPLVFLHGIGGAGRGWRNQIEAFGDRYYAIGWDSPGYGGSKQLETPSIPAFAEALKDFLAQIGARKPVLVGHSIGGMIVQRLMVDYPDLAGAIVLAQTTSAFGSSDGEWQKNFIDARLGPLDRGETMVSMAPKLVAGLIGDNPDPAGLELARDCMASVKPDTYRASMKAMIGFDLRKNIANIKIQTLVLSGSKDNNAPAKTMAKMAGLVPGSTYVELEGVGHLASFERPHEFNEVLADFLKTSHNLSGSSS</sequence>
<dbReference type="RefSeq" id="WP_068732148.1">
    <property type="nucleotide sequence ID" value="NZ_LVYV01000009.1"/>
</dbReference>
<feature type="domain" description="AB hydrolase-1" evidence="1">
    <location>
        <begin position="27"/>
        <end position="258"/>
    </location>
</feature>
<dbReference type="AlphaFoldDB" id="A0A163ZLT2"/>
<protein>
    <submittedName>
        <fullName evidence="2">Hydrolase</fullName>
    </submittedName>
</protein>
<reference evidence="2 3" key="1">
    <citation type="submission" date="2016-03" db="EMBL/GenBank/DDBJ databases">
        <title>Microsymbionts genomes from the relict species Vavilovia formosa (Stev.) Fed.</title>
        <authorList>
            <person name="Kopat V."/>
            <person name="Chirak E."/>
            <person name="Kimeklis A."/>
            <person name="Andronov E."/>
        </authorList>
    </citation>
    <scope>NUCLEOTIDE SEQUENCE [LARGE SCALE GENOMIC DNA]</scope>
    <source>
        <strain evidence="2 3">Vaf07</strain>
    </source>
</reference>
<dbReference type="Gene3D" id="3.40.50.1820">
    <property type="entry name" value="alpha/beta hydrolase"/>
    <property type="match status" value="1"/>
</dbReference>
<dbReference type="InterPro" id="IPR000073">
    <property type="entry name" value="AB_hydrolase_1"/>
</dbReference>
<dbReference type="STRING" id="943830.A4A58_26215"/>
<comment type="caution">
    <text evidence="2">The sequence shown here is derived from an EMBL/GenBank/DDBJ whole genome shotgun (WGS) entry which is preliminary data.</text>
</comment>
<dbReference type="OrthoDB" id="9785847at2"/>
<dbReference type="InterPro" id="IPR000639">
    <property type="entry name" value="Epox_hydrolase-like"/>
</dbReference>
<dbReference type="EMBL" id="LVYV01000009">
    <property type="protein sequence ID" value="KZD23619.1"/>
    <property type="molecule type" value="Genomic_DNA"/>
</dbReference>
<evidence type="ECO:0000313" key="2">
    <source>
        <dbReference type="EMBL" id="KZD23619.1"/>
    </source>
</evidence>
<evidence type="ECO:0000259" key="1">
    <source>
        <dbReference type="Pfam" id="PF12697"/>
    </source>
</evidence>
<dbReference type="Proteomes" id="UP000076574">
    <property type="component" value="Unassembled WGS sequence"/>
</dbReference>
<dbReference type="PANTHER" id="PTHR43194:SF2">
    <property type="entry name" value="PEROXISOMAL MEMBRANE PROTEIN LPX1"/>
    <property type="match status" value="1"/>
</dbReference>
<organism evidence="2 3">
    <name type="scientific">Tardiphaga robiniae</name>
    <dbReference type="NCBI Taxonomy" id="943830"/>
    <lineage>
        <taxon>Bacteria</taxon>
        <taxon>Pseudomonadati</taxon>
        <taxon>Pseudomonadota</taxon>
        <taxon>Alphaproteobacteria</taxon>
        <taxon>Hyphomicrobiales</taxon>
        <taxon>Nitrobacteraceae</taxon>
        <taxon>Tardiphaga</taxon>
    </lineage>
</organism>
<dbReference type="PANTHER" id="PTHR43194">
    <property type="entry name" value="HYDROLASE ALPHA/BETA FOLD FAMILY"/>
    <property type="match status" value="1"/>
</dbReference>
<keyword evidence="3" id="KW-1185">Reference proteome</keyword>
<gene>
    <name evidence="2" type="ORF">A4A58_26215</name>
</gene>
<dbReference type="PRINTS" id="PR00412">
    <property type="entry name" value="EPOXHYDRLASE"/>
</dbReference>
<dbReference type="PRINTS" id="PR00111">
    <property type="entry name" value="ABHYDROLASE"/>
</dbReference>